<evidence type="ECO:0000313" key="1">
    <source>
        <dbReference type="EMBL" id="ACK65367.1"/>
    </source>
</evidence>
<protein>
    <submittedName>
        <fullName evidence="1">Uncharacterized protein</fullName>
    </submittedName>
</protein>
<dbReference type="KEGG" id="cyp:PCC8801_1302"/>
<evidence type="ECO:0000313" key="2">
    <source>
        <dbReference type="Proteomes" id="UP000008204"/>
    </source>
</evidence>
<keyword evidence="2" id="KW-1185">Reference proteome</keyword>
<dbReference type="HOGENOM" id="CLU_1184088_0_0_3"/>
<dbReference type="RefSeq" id="WP_012594641.1">
    <property type="nucleotide sequence ID" value="NC_011726.1"/>
</dbReference>
<dbReference type="EMBL" id="CP001287">
    <property type="protein sequence ID" value="ACK65367.1"/>
    <property type="molecule type" value="Genomic_DNA"/>
</dbReference>
<reference evidence="2" key="1">
    <citation type="journal article" date="2011" name="MBio">
        <title>Novel metabolic attributes of the genus Cyanothece, comprising a group of unicellular nitrogen-fixing Cyanobacteria.</title>
        <authorList>
            <person name="Bandyopadhyay A."/>
            <person name="Elvitigala T."/>
            <person name="Welsh E."/>
            <person name="Stockel J."/>
            <person name="Liberton M."/>
            <person name="Min H."/>
            <person name="Sherman L.A."/>
            <person name="Pakrasi H.B."/>
        </authorList>
    </citation>
    <scope>NUCLEOTIDE SEQUENCE [LARGE SCALE GENOMIC DNA]</scope>
    <source>
        <strain evidence="2">PCC 8801</strain>
    </source>
</reference>
<dbReference type="AlphaFoldDB" id="B7K3M5"/>
<dbReference type="STRING" id="41431.PCC8801_1302"/>
<organism evidence="1 2">
    <name type="scientific">Rippkaea orientalis (strain PCC 8801 / RF-1)</name>
    <name type="common">Cyanothece sp. (strain PCC 8801)</name>
    <dbReference type="NCBI Taxonomy" id="41431"/>
    <lineage>
        <taxon>Bacteria</taxon>
        <taxon>Bacillati</taxon>
        <taxon>Cyanobacteriota</taxon>
        <taxon>Cyanophyceae</taxon>
        <taxon>Oscillatoriophycideae</taxon>
        <taxon>Chroococcales</taxon>
        <taxon>Aphanothecaceae</taxon>
        <taxon>Rippkaea</taxon>
        <taxon>Rippkaea orientalis</taxon>
    </lineage>
</organism>
<name>B7K3M5_RIPO1</name>
<dbReference type="Proteomes" id="UP000008204">
    <property type="component" value="Chromosome"/>
</dbReference>
<gene>
    <name evidence="1" type="ordered locus">PCC8801_1302</name>
</gene>
<proteinExistence type="predicted"/>
<sequence>MEKVIIIVNAEVTTAGTITLASPATNTMVTALKRAISANSPTTLVEVMAAASAWSKAFTLRESHEHPIYCPLTIDLPYQLPFPGQKIYQACKNIQGQRHWVEETLGYKTSMADTWLGDLWLPIILTPSKTLYGEVIGEGIVPNSYYQPINLPQKVYKSLHFLGDQLLKSLEAVPSVYLLQFRLLETEIVFDRLWPFPAAPAIASLGHPQGDLFAHYWNCISQQPRLNQVRSRKSVEA</sequence>
<accession>B7K3M5</accession>
<dbReference type="eggNOG" id="ENOG50333CB">
    <property type="taxonomic scope" value="Bacteria"/>
</dbReference>
<dbReference type="OrthoDB" id="531624at2"/>